<evidence type="ECO:0000256" key="3">
    <source>
        <dbReference type="ARBA" id="ARBA00022989"/>
    </source>
</evidence>
<dbReference type="Pfam" id="PF13564">
    <property type="entry name" value="DoxX_2"/>
    <property type="match status" value="1"/>
</dbReference>
<evidence type="ECO:0000256" key="5">
    <source>
        <dbReference type="SAM" id="Phobius"/>
    </source>
</evidence>
<feature type="transmembrane region" description="Helical" evidence="5">
    <location>
        <begin position="114"/>
        <end position="132"/>
    </location>
</feature>
<protein>
    <submittedName>
        <fullName evidence="6">DoxX family protein</fullName>
    </submittedName>
</protein>
<sequence length="146" mass="15745">MIPSAIGIETRNSHKLLKGALWVAQGLIFASFCFFGLTKLTTPISQLAGMMPWTGAVPSSFVRLMGLIDIAGGIGIFIPALTRIRPRLTVAAAFGCTALQICASAFHISRGEFAVLPLNVVLLALCLFILWGRTQRFPIVSRTDQV</sequence>
<evidence type="ECO:0000256" key="1">
    <source>
        <dbReference type="ARBA" id="ARBA00004141"/>
    </source>
</evidence>
<dbReference type="Proteomes" id="UP000318939">
    <property type="component" value="Plasmid unnamed1"/>
</dbReference>
<dbReference type="RefSeq" id="WP_142831651.1">
    <property type="nucleotide sequence ID" value="NZ_CP117268.1"/>
</dbReference>
<evidence type="ECO:0000256" key="4">
    <source>
        <dbReference type="ARBA" id="ARBA00023136"/>
    </source>
</evidence>
<proteinExistence type="predicted"/>
<feature type="transmembrane region" description="Helical" evidence="5">
    <location>
        <begin position="20"/>
        <end position="41"/>
    </location>
</feature>
<comment type="subcellular location">
    <subcellularLocation>
        <location evidence="1">Membrane</location>
        <topology evidence="1">Multi-pass membrane protein</topology>
    </subcellularLocation>
</comment>
<name>A0ABY8IPQ4_9HYPH</name>
<accession>A0ABY8IPQ4</accession>
<evidence type="ECO:0000313" key="6">
    <source>
        <dbReference type="EMBL" id="WFS25692.1"/>
    </source>
</evidence>
<keyword evidence="3 5" id="KW-1133">Transmembrane helix</keyword>
<reference evidence="6 7" key="1">
    <citation type="journal article" date="2019" name="Phytopathology">
        <title>A Novel Group of Rhizobium tumorigenes-Like Agrobacteria Associated with Crown Gall Disease of Rhododendron and Blueberry.</title>
        <authorList>
            <person name="Kuzmanovic N."/>
            <person name="Behrens P."/>
            <person name="Idczak E."/>
            <person name="Wagner S."/>
            <person name="Gotz M."/>
            <person name="Sproer C."/>
            <person name="Bunk B."/>
            <person name="Overmann J."/>
            <person name="Smalla K."/>
        </authorList>
    </citation>
    <scope>NUCLEOTIDE SEQUENCE [LARGE SCALE GENOMIC DNA]</scope>
    <source>
        <strain evidence="7">rho-6.2</strain>
    </source>
</reference>
<keyword evidence="7" id="KW-1185">Reference proteome</keyword>
<feature type="transmembrane region" description="Helical" evidence="5">
    <location>
        <begin position="88"/>
        <end position="108"/>
    </location>
</feature>
<dbReference type="InterPro" id="IPR032808">
    <property type="entry name" value="DoxX"/>
</dbReference>
<feature type="transmembrane region" description="Helical" evidence="5">
    <location>
        <begin position="61"/>
        <end position="81"/>
    </location>
</feature>
<dbReference type="EMBL" id="CP117268">
    <property type="protein sequence ID" value="WFS25692.1"/>
    <property type="molecule type" value="Genomic_DNA"/>
</dbReference>
<keyword evidence="4 5" id="KW-0472">Membrane</keyword>
<evidence type="ECO:0000256" key="2">
    <source>
        <dbReference type="ARBA" id="ARBA00022692"/>
    </source>
</evidence>
<organism evidence="6 7">
    <name type="scientific">Rhizobium rhododendri</name>
    <dbReference type="NCBI Taxonomy" id="2506430"/>
    <lineage>
        <taxon>Bacteria</taxon>
        <taxon>Pseudomonadati</taxon>
        <taxon>Pseudomonadota</taxon>
        <taxon>Alphaproteobacteria</taxon>
        <taxon>Hyphomicrobiales</taxon>
        <taxon>Rhizobiaceae</taxon>
        <taxon>Rhizobium/Agrobacterium group</taxon>
        <taxon>Rhizobium</taxon>
    </lineage>
</organism>
<keyword evidence="2 5" id="KW-0812">Transmembrane</keyword>
<keyword evidence="6" id="KW-0614">Plasmid</keyword>
<reference evidence="6 7" key="2">
    <citation type="journal article" date="2023" name="MicrobiologyOpen">
        <title>Genomics of the tumorigenes clade of the family Rhizobiaceae and description of Rhizobium rhododendri sp. nov.</title>
        <authorList>
            <person name="Kuzmanovic N."/>
            <person name="diCenzo G.C."/>
            <person name="Bunk B."/>
            <person name="Sproeer C."/>
            <person name="Fruehling A."/>
            <person name="Neumann-Schaal M."/>
            <person name="Overmann J."/>
            <person name="Smalla K."/>
        </authorList>
    </citation>
    <scope>NUCLEOTIDE SEQUENCE [LARGE SCALE GENOMIC DNA]</scope>
    <source>
        <strain evidence="7">rho-6.2</strain>
        <plasmid evidence="6 7">unnamed1</plasmid>
    </source>
</reference>
<gene>
    <name evidence="6" type="ORF">PR018_19135</name>
</gene>
<evidence type="ECO:0000313" key="7">
    <source>
        <dbReference type="Proteomes" id="UP000318939"/>
    </source>
</evidence>
<geneLocation type="plasmid" evidence="6 7">
    <name>unnamed1</name>
</geneLocation>